<evidence type="ECO:0000256" key="6">
    <source>
        <dbReference type="SAM" id="Phobius"/>
    </source>
</evidence>
<evidence type="ECO:0000256" key="1">
    <source>
        <dbReference type="ARBA" id="ARBA00004167"/>
    </source>
</evidence>
<keyword evidence="3 6" id="KW-0812">Transmembrane</keyword>
<reference evidence="7 8" key="1">
    <citation type="submission" date="2015-01" db="EMBL/GenBank/DDBJ databases">
        <title>Ahrensia donghaiensis sp. nov., a novel dimethylsulphoniopropionate-cleavage bacterium isolated from seawater and emended descriptions of the genus Ahrensia and Ahrensia kielensis.</title>
        <authorList>
            <person name="Liu J."/>
        </authorList>
    </citation>
    <scope>NUCLEOTIDE SEQUENCE [LARGE SCALE GENOMIC DNA]</scope>
    <source>
        <strain evidence="7 8">LZD062</strain>
    </source>
</reference>
<dbReference type="PANTHER" id="PTHR34478:SF2">
    <property type="entry name" value="MEMBRANE PROTEIN"/>
    <property type="match status" value="1"/>
</dbReference>
<dbReference type="AlphaFoldDB" id="A0A0N0VLP8"/>
<dbReference type="RefSeq" id="WP_053999119.1">
    <property type="nucleotide sequence ID" value="NZ_JXMU01000013.1"/>
</dbReference>
<dbReference type="OrthoDB" id="9804152at2"/>
<dbReference type="Pfam" id="PF04011">
    <property type="entry name" value="LemA"/>
    <property type="match status" value="1"/>
</dbReference>
<evidence type="ECO:0000313" key="7">
    <source>
        <dbReference type="EMBL" id="KPB01121.1"/>
    </source>
</evidence>
<evidence type="ECO:0000256" key="2">
    <source>
        <dbReference type="ARBA" id="ARBA00008854"/>
    </source>
</evidence>
<dbReference type="Proteomes" id="UP000038011">
    <property type="component" value="Unassembled WGS sequence"/>
</dbReference>
<dbReference type="PANTHER" id="PTHR34478">
    <property type="entry name" value="PROTEIN LEMA"/>
    <property type="match status" value="1"/>
</dbReference>
<dbReference type="GO" id="GO:0016020">
    <property type="term" value="C:membrane"/>
    <property type="evidence" value="ECO:0007669"/>
    <property type="project" value="UniProtKB-SubCell"/>
</dbReference>
<proteinExistence type="inferred from homology"/>
<evidence type="ECO:0000256" key="3">
    <source>
        <dbReference type="ARBA" id="ARBA00022692"/>
    </source>
</evidence>
<name>A0A0N0VLP8_9HYPH</name>
<dbReference type="EMBL" id="JXMU01000013">
    <property type="protein sequence ID" value="KPB01121.1"/>
    <property type="molecule type" value="Genomic_DNA"/>
</dbReference>
<evidence type="ECO:0000313" key="8">
    <source>
        <dbReference type="Proteomes" id="UP000038011"/>
    </source>
</evidence>
<dbReference type="Gene3D" id="1.20.1440.20">
    <property type="entry name" value="LemA-like domain"/>
    <property type="match status" value="1"/>
</dbReference>
<dbReference type="InterPro" id="IPR007156">
    <property type="entry name" value="MamQ_LemA"/>
</dbReference>
<feature type="transmembrane region" description="Helical" evidence="6">
    <location>
        <begin position="6"/>
        <end position="26"/>
    </location>
</feature>
<dbReference type="PATRIC" id="fig|1514904.3.peg.725"/>
<accession>A0A0N0VLP8</accession>
<keyword evidence="4 6" id="KW-1133">Transmembrane helix</keyword>
<keyword evidence="5 6" id="KW-0472">Membrane</keyword>
<evidence type="ECO:0000256" key="5">
    <source>
        <dbReference type="ARBA" id="ARBA00023136"/>
    </source>
</evidence>
<comment type="similarity">
    <text evidence="2">Belongs to the LemA family.</text>
</comment>
<dbReference type="InterPro" id="IPR023353">
    <property type="entry name" value="LemA-like_dom_sf"/>
</dbReference>
<sequence>MFGGGTITLIIVVAIVAYAIIIYNGLVRLRQMVQEAWSGIDVQLKRRADLIPNLLNTVKGYANHEQETLREVTEMRTRAQAVPANDIAGRAAAEGMLSQALGKLFAVAEAYPDLKANENFKDLQDTLETIEGEIQMSRRYYNGSARDLNIKVESFPSNLVANTFGFTQAAYFELENASDRAVPNVDFSK</sequence>
<comment type="caution">
    <text evidence="7">The sequence shown here is derived from an EMBL/GenBank/DDBJ whole genome shotgun (WGS) entry which is preliminary data.</text>
</comment>
<keyword evidence="8" id="KW-1185">Reference proteome</keyword>
<gene>
    <name evidence="7" type="ORF">SU32_09480</name>
</gene>
<comment type="subcellular location">
    <subcellularLocation>
        <location evidence="1">Membrane</location>
        <topology evidence="1">Single-pass membrane protein</topology>
    </subcellularLocation>
</comment>
<evidence type="ECO:0000256" key="4">
    <source>
        <dbReference type="ARBA" id="ARBA00022989"/>
    </source>
</evidence>
<protein>
    <submittedName>
        <fullName evidence="7">Membrane protein</fullName>
    </submittedName>
</protein>
<dbReference type="SUPFAM" id="SSF140478">
    <property type="entry name" value="LemA-like"/>
    <property type="match status" value="1"/>
</dbReference>
<dbReference type="STRING" id="1514904.SU32_09480"/>
<organism evidence="7 8">
    <name type="scientific">Ahrensia marina</name>
    <dbReference type="NCBI Taxonomy" id="1514904"/>
    <lineage>
        <taxon>Bacteria</taxon>
        <taxon>Pseudomonadati</taxon>
        <taxon>Pseudomonadota</taxon>
        <taxon>Alphaproteobacteria</taxon>
        <taxon>Hyphomicrobiales</taxon>
        <taxon>Ahrensiaceae</taxon>
        <taxon>Ahrensia</taxon>
    </lineage>
</organism>